<dbReference type="PANTHER" id="PTHR30231">
    <property type="entry name" value="DNA POLYMERASE III SUBUNIT EPSILON"/>
    <property type="match status" value="1"/>
</dbReference>
<dbReference type="SUPFAM" id="SSF53098">
    <property type="entry name" value="Ribonuclease H-like"/>
    <property type="match status" value="1"/>
</dbReference>
<keyword evidence="3" id="KW-0269">Exonuclease</keyword>
<dbReference type="EMBL" id="LWGR01000007">
    <property type="protein sequence ID" value="KZM73585.1"/>
    <property type="molecule type" value="Genomic_DNA"/>
</dbReference>
<sequence>MSAALPFPNALHDRRLVVVDVEGNGQNPPEIIEIAVLPVDGPTTPIALRSWLIKPKQPVTSLVTRKVHGIKNADLAHCPSWHEVADDIEKELSGRVLVAHNATVERRVLAAHLPDWNPPLILDTLRLAKSVWRGLDSYALDKLIERGQLDTDAVAGQGYHRAGYDAWAAWQLLCALITDGDLDWPGVVEAAGLSEFLSTPEPEGGLW</sequence>
<name>A0A164MR37_9NOCA</name>
<dbReference type="GO" id="GO:0008408">
    <property type="term" value="F:3'-5' exonuclease activity"/>
    <property type="evidence" value="ECO:0007669"/>
    <property type="project" value="TreeGrafter"/>
</dbReference>
<comment type="caution">
    <text evidence="5">The sequence shown here is derived from an EMBL/GenBank/DDBJ whole genome shotgun (WGS) entry which is preliminary data.</text>
</comment>
<feature type="domain" description="Exonuclease" evidence="4">
    <location>
        <begin position="15"/>
        <end position="182"/>
    </location>
</feature>
<keyword evidence="1" id="KW-0540">Nuclease</keyword>
<organism evidence="5 6">
    <name type="scientific">Nocardia terpenica</name>
    <dbReference type="NCBI Taxonomy" id="455432"/>
    <lineage>
        <taxon>Bacteria</taxon>
        <taxon>Bacillati</taxon>
        <taxon>Actinomycetota</taxon>
        <taxon>Actinomycetes</taxon>
        <taxon>Mycobacteriales</taxon>
        <taxon>Nocardiaceae</taxon>
        <taxon>Nocardia</taxon>
    </lineage>
</organism>
<accession>A0A164MR37</accession>
<dbReference type="GO" id="GO:0003676">
    <property type="term" value="F:nucleic acid binding"/>
    <property type="evidence" value="ECO:0007669"/>
    <property type="project" value="InterPro"/>
</dbReference>
<dbReference type="InterPro" id="IPR013520">
    <property type="entry name" value="Ribonucl_H"/>
</dbReference>
<protein>
    <recommendedName>
        <fullName evidence="4">Exonuclease domain-containing protein</fullName>
    </recommendedName>
</protein>
<dbReference type="GO" id="GO:0005829">
    <property type="term" value="C:cytosol"/>
    <property type="evidence" value="ECO:0007669"/>
    <property type="project" value="TreeGrafter"/>
</dbReference>
<dbReference type="STRING" id="455432.AWN90_33850"/>
<dbReference type="Gene3D" id="3.30.420.10">
    <property type="entry name" value="Ribonuclease H-like superfamily/Ribonuclease H"/>
    <property type="match status" value="1"/>
</dbReference>
<dbReference type="InterPro" id="IPR036397">
    <property type="entry name" value="RNaseH_sf"/>
</dbReference>
<dbReference type="RefSeq" id="WP_067591221.1">
    <property type="nucleotide sequence ID" value="NZ_JABMCZ010000001.1"/>
</dbReference>
<evidence type="ECO:0000313" key="6">
    <source>
        <dbReference type="Proteomes" id="UP000076512"/>
    </source>
</evidence>
<keyword evidence="2" id="KW-0378">Hydrolase</keyword>
<dbReference type="SMART" id="SM00479">
    <property type="entry name" value="EXOIII"/>
    <property type="match status" value="1"/>
</dbReference>
<reference evidence="5 6" key="1">
    <citation type="submission" date="2016-04" db="EMBL/GenBank/DDBJ databases">
        <authorList>
            <person name="Evans L.H."/>
            <person name="Alamgir A."/>
            <person name="Owens N."/>
            <person name="Weber N.D."/>
            <person name="Virtaneva K."/>
            <person name="Barbian K."/>
            <person name="Babar A."/>
            <person name="Rosenke K."/>
        </authorList>
    </citation>
    <scope>NUCLEOTIDE SEQUENCE [LARGE SCALE GENOMIC DNA]</scope>
    <source>
        <strain evidence="5 6">IFM 0406</strain>
    </source>
</reference>
<dbReference type="AlphaFoldDB" id="A0A164MR37"/>
<dbReference type="Proteomes" id="UP000076512">
    <property type="component" value="Unassembled WGS sequence"/>
</dbReference>
<dbReference type="PANTHER" id="PTHR30231:SF4">
    <property type="entry name" value="PROTEIN NEN2"/>
    <property type="match status" value="1"/>
</dbReference>
<evidence type="ECO:0000313" key="5">
    <source>
        <dbReference type="EMBL" id="KZM73585.1"/>
    </source>
</evidence>
<keyword evidence="6" id="KW-1185">Reference proteome</keyword>
<evidence type="ECO:0000256" key="2">
    <source>
        <dbReference type="ARBA" id="ARBA00022801"/>
    </source>
</evidence>
<evidence type="ECO:0000259" key="4">
    <source>
        <dbReference type="SMART" id="SM00479"/>
    </source>
</evidence>
<dbReference type="Pfam" id="PF00929">
    <property type="entry name" value="RNase_T"/>
    <property type="match status" value="1"/>
</dbReference>
<dbReference type="InterPro" id="IPR012337">
    <property type="entry name" value="RNaseH-like_sf"/>
</dbReference>
<evidence type="ECO:0000256" key="3">
    <source>
        <dbReference type="ARBA" id="ARBA00022839"/>
    </source>
</evidence>
<evidence type="ECO:0000256" key="1">
    <source>
        <dbReference type="ARBA" id="ARBA00022722"/>
    </source>
</evidence>
<dbReference type="CDD" id="cd06127">
    <property type="entry name" value="DEDDh"/>
    <property type="match status" value="1"/>
</dbReference>
<gene>
    <name evidence="5" type="ORF">AWN90_33850</name>
</gene>
<proteinExistence type="predicted"/>
<dbReference type="OrthoDB" id="9803913at2"/>